<dbReference type="EMBL" id="CCYD01000207">
    <property type="protein sequence ID" value="CEG36559.1"/>
    <property type="molecule type" value="Genomic_DNA"/>
</dbReference>
<protein>
    <submittedName>
        <fullName evidence="1">Uncharacterized protein</fullName>
    </submittedName>
</protein>
<dbReference type="Proteomes" id="UP000054928">
    <property type="component" value="Unassembled WGS sequence"/>
</dbReference>
<proteinExistence type="predicted"/>
<name>A0A0P1A8L3_PLAHL</name>
<accession>A0A0P1A8L3</accession>
<evidence type="ECO:0000313" key="2">
    <source>
        <dbReference type="Proteomes" id="UP000054928"/>
    </source>
</evidence>
<dbReference type="AlphaFoldDB" id="A0A0P1A8L3"/>
<dbReference type="GeneID" id="36398162"/>
<keyword evidence="2" id="KW-1185">Reference proteome</keyword>
<evidence type="ECO:0000313" key="1">
    <source>
        <dbReference type="EMBL" id="CEG36559.1"/>
    </source>
</evidence>
<organism evidence="1 2">
    <name type="scientific">Plasmopara halstedii</name>
    <name type="common">Downy mildew of sunflower</name>
    <dbReference type="NCBI Taxonomy" id="4781"/>
    <lineage>
        <taxon>Eukaryota</taxon>
        <taxon>Sar</taxon>
        <taxon>Stramenopiles</taxon>
        <taxon>Oomycota</taxon>
        <taxon>Peronosporomycetes</taxon>
        <taxon>Peronosporales</taxon>
        <taxon>Peronosporaceae</taxon>
        <taxon>Plasmopara</taxon>
    </lineage>
</organism>
<sequence>MGFPELYPTSGSRVVGREVIQPEGRVIMIKISVSFNVALSKHLVAPSPLGKACCDPLDTQRGGCFWLRTPTDRSLFEVLSW</sequence>
<dbReference type="RefSeq" id="XP_024572928.1">
    <property type="nucleotide sequence ID" value="XM_024721786.1"/>
</dbReference>
<reference evidence="2" key="1">
    <citation type="submission" date="2014-09" db="EMBL/GenBank/DDBJ databases">
        <authorList>
            <person name="Sharma Rahul"/>
            <person name="Thines Marco"/>
        </authorList>
    </citation>
    <scope>NUCLEOTIDE SEQUENCE [LARGE SCALE GENOMIC DNA]</scope>
</reference>